<dbReference type="SMART" id="SM00873">
    <property type="entry name" value="B3_4"/>
    <property type="match status" value="1"/>
</dbReference>
<sequence>MTHPTDAATTTTSTAASATAPTTAPTTAPAPAATTAAGRTRGLTLTVAPEIAERYPDCRTAAVLVLGVKNAEPWPETEEALSLFESEVRDGTRHLPGQEEPAIAVWHDLLRSFGTNPRRTRPSVDALSRRLVKSGRVPRISPLVDTCNLVSLRYMLPTGGYDLDGITEGFSLRYARPGDVHVPLGKPDERETPVDGEVVYADGGNVLTRHWNHRDADSTKVTERTRNVMLLLEGVAPVVPPEVLADAQRELAALVAPHAEAVSLYDFDPATETRVT</sequence>
<dbReference type="AlphaFoldDB" id="A0A8T4IKF0"/>
<protein>
    <recommendedName>
        <fullName evidence="2">B3/B4 tRNA-binding domain-containing protein</fullName>
    </recommendedName>
</protein>
<dbReference type="InterPro" id="IPR005146">
    <property type="entry name" value="B3/B4_tRNA-bd"/>
</dbReference>
<evidence type="ECO:0000313" key="4">
    <source>
        <dbReference type="Proteomes" id="UP000675554"/>
    </source>
</evidence>
<accession>A0A8T4IKF0</accession>
<dbReference type="PANTHER" id="PTHR39209:SF2">
    <property type="entry name" value="CYTOPLASMIC PROTEIN"/>
    <property type="match status" value="1"/>
</dbReference>
<dbReference type="PANTHER" id="PTHR39209">
    <property type="match status" value="1"/>
</dbReference>
<name>A0A8T4IKF0_9ACTN</name>
<dbReference type="SUPFAM" id="SSF56037">
    <property type="entry name" value="PheT/TilS domain"/>
    <property type="match status" value="1"/>
</dbReference>
<dbReference type="Gene3D" id="3.50.40.10">
    <property type="entry name" value="Phenylalanyl-trna Synthetase, Chain B, domain 3"/>
    <property type="match status" value="1"/>
</dbReference>
<gene>
    <name evidence="3" type="ORF">KDA82_02310</name>
</gene>
<comment type="caution">
    <text evidence="3">The sequence shown here is derived from an EMBL/GenBank/DDBJ whole genome shotgun (WGS) entry which is preliminary data.</text>
</comment>
<proteinExistence type="predicted"/>
<evidence type="ECO:0000259" key="2">
    <source>
        <dbReference type="SMART" id="SM00873"/>
    </source>
</evidence>
<reference evidence="3" key="1">
    <citation type="submission" date="2021-04" db="EMBL/GenBank/DDBJ databases">
        <title>Sequencing of actinobacteria type strains.</title>
        <authorList>
            <person name="Nguyen G.-S."/>
            <person name="Wentzel A."/>
        </authorList>
    </citation>
    <scope>NUCLEOTIDE SEQUENCE</scope>
    <source>
        <strain evidence="3">DSM 42095</strain>
    </source>
</reference>
<dbReference type="InterPro" id="IPR020825">
    <property type="entry name" value="Phe-tRNA_synthase-like_B3/B4"/>
</dbReference>
<evidence type="ECO:0000313" key="3">
    <source>
        <dbReference type="EMBL" id="MBR7671890.1"/>
    </source>
</evidence>
<dbReference type="GO" id="GO:0004826">
    <property type="term" value="F:phenylalanine-tRNA ligase activity"/>
    <property type="evidence" value="ECO:0007669"/>
    <property type="project" value="InterPro"/>
</dbReference>
<dbReference type="Proteomes" id="UP000675554">
    <property type="component" value="Unassembled WGS sequence"/>
</dbReference>
<dbReference type="Pfam" id="PF03483">
    <property type="entry name" value="B3_4"/>
    <property type="match status" value="1"/>
</dbReference>
<organism evidence="3 4">
    <name type="scientific">Streptomyces daliensis</name>
    <dbReference type="NCBI Taxonomy" id="299421"/>
    <lineage>
        <taxon>Bacteria</taxon>
        <taxon>Bacillati</taxon>
        <taxon>Actinomycetota</taxon>
        <taxon>Actinomycetes</taxon>
        <taxon>Kitasatosporales</taxon>
        <taxon>Streptomycetaceae</taxon>
        <taxon>Streptomyces</taxon>
    </lineage>
</organism>
<evidence type="ECO:0000256" key="1">
    <source>
        <dbReference type="SAM" id="MobiDB-lite"/>
    </source>
</evidence>
<feature type="region of interest" description="Disordered" evidence="1">
    <location>
        <begin position="1"/>
        <end position="36"/>
    </location>
</feature>
<dbReference type="EMBL" id="JAGSMN010000045">
    <property type="protein sequence ID" value="MBR7671890.1"/>
    <property type="molecule type" value="Genomic_DNA"/>
</dbReference>
<keyword evidence="4" id="KW-1185">Reference proteome</keyword>
<feature type="domain" description="B3/B4 tRNA-binding" evidence="2">
    <location>
        <begin position="104"/>
        <end position="260"/>
    </location>
</feature>
<dbReference type="GO" id="GO:0003723">
    <property type="term" value="F:RNA binding"/>
    <property type="evidence" value="ECO:0007669"/>
    <property type="project" value="InterPro"/>
</dbReference>